<evidence type="ECO:0000256" key="1">
    <source>
        <dbReference type="ARBA" id="ARBA00004123"/>
    </source>
</evidence>
<dbReference type="GO" id="GO:0005654">
    <property type="term" value="C:nucleoplasm"/>
    <property type="evidence" value="ECO:0007669"/>
    <property type="project" value="TreeGrafter"/>
</dbReference>
<dbReference type="GO" id="GO:0017053">
    <property type="term" value="C:transcription repressor complex"/>
    <property type="evidence" value="ECO:0007669"/>
    <property type="project" value="InterPro"/>
</dbReference>
<evidence type="ECO:0000256" key="2">
    <source>
        <dbReference type="ARBA" id="ARBA00006732"/>
    </source>
</evidence>
<dbReference type="GO" id="GO:0051726">
    <property type="term" value="P:regulation of cell cycle"/>
    <property type="evidence" value="ECO:0007669"/>
    <property type="project" value="TreeGrafter"/>
</dbReference>
<dbReference type="GO" id="GO:0006357">
    <property type="term" value="P:regulation of transcription by RNA polymerase II"/>
    <property type="evidence" value="ECO:0007669"/>
    <property type="project" value="TreeGrafter"/>
</dbReference>
<protein>
    <submittedName>
        <fullName evidence="8">Protein lin-9 homolog isoform X1</fullName>
    </submittedName>
</protein>
<proteinExistence type="inferred from homology"/>
<comment type="subcellular location">
    <subcellularLocation>
        <location evidence="1">Nucleus</location>
    </subcellularLocation>
</comment>
<dbReference type="InterPro" id="IPR010561">
    <property type="entry name" value="LIN-9/ALY1"/>
</dbReference>
<comment type="similarity">
    <text evidence="2">Belongs to the lin-9 family.</text>
</comment>
<dbReference type="InterPro" id="IPR033471">
    <property type="entry name" value="DIRP"/>
</dbReference>
<sequence length="550" mass="63322">MAEESLESSSAKALVSLKEGKGCYRTPPRRGNPQRIRKKNSRFYNEEEESGYCIKTPKKQAKTPTSNLSTSCGHEFKTQLPSSIKYNRLSSSPDKKKAYAIGIPLRNLLKLPKAHRWVCYEWFYSNLDMPLFQGENEFCSCLRESFPQLKTKLLRRVEWCKIRRLMGKPRRCSAAFFKEERDALDQRRCKIRLLQQRKLRELTNFKDLPEEIPMHLVIGTKVTARFRKVQDGLFTGSVEALDTVNNTYRVIFDRAGLGTHSISDYEVLSTSPQETTPLSAFQQRHRSKLTTSHPPRFAPRIGSPSHQLENDPLLSSSPIKTQFRSLEGATYGGFPVKFLLHVIKLSKILLMKKDWIKKLKEMNCHAEKFESLQKPITYEFQRKYAGVVLELERLNKELQKYLNSVQHFCQEIVPEQGLPAIDQPSEIKQRCEDEAQRMVEKVRLTSFINAKTAKNEQMMKLIINLTSLMLQVKTFAENDFNSFEFCSLQDSLDDIKKSLDGNNINSFQNNVEIHINHIQSGLSQMGNLHAFSTTASFTTPTTPDYNPCNL</sequence>
<name>A0A7E6FP73_9MOLL</name>
<evidence type="ECO:0000313" key="7">
    <source>
        <dbReference type="Proteomes" id="UP000515154"/>
    </source>
</evidence>
<dbReference type="RefSeq" id="XP_036369399.1">
    <property type="nucleotide sequence ID" value="XM_036513506.1"/>
</dbReference>
<dbReference type="GO" id="GO:0003677">
    <property type="term" value="F:DNA binding"/>
    <property type="evidence" value="ECO:0007669"/>
    <property type="project" value="TreeGrafter"/>
</dbReference>
<dbReference type="SMART" id="SM01135">
    <property type="entry name" value="DIRP"/>
    <property type="match status" value="1"/>
</dbReference>
<dbReference type="Pfam" id="PF19438">
    <property type="entry name" value="LIN9_C"/>
    <property type="match status" value="1"/>
</dbReference>
<dbReference type="AlphaFoldDB" id="A0A7E6FP73"/>
<keyword evidence="3" id="KW-0539">Nucleus</keyword>
<feature type="region of interest" description="Disordered" evidence="5">
    <location>
        <begin position="277"/>
        <end position="305"/>
    </location>
</feature>
<keyword evidence="7" id="KW-1185">Reference proteome</keyword>
<reference evidence="8" key="1">
    <citation type="submission" date="2025-08" db="UniProtKB">
        <authorList>
            <consortium name="RefSeq"/>
        </authorList>
    </citation>
    <scope>IDENTIFICATION</scope>
</reference>
<evidence type="ECO:0000256" key="5">
    <source>
        <dbReference type="SAM" id="MobiDB-lite"/>
    </source>
</evidence>
<evidence type="ECO:0000256" key="4">
    <source>
        <dbReference type="SAM" id="Coils"/>
    </source>
</evidence>
<accession>A0A7E6FP73</accession>
<dbReference type="Proteomes" id="UP000515154">
    <property type="component" value="Linkage group LG25"/>
</dbReference>
<dbReference type="GO" id="GO:0006351">
    <property type="term" value="P:DNA-templated transcription"/>
    <property type="evidence" value="ECO:0007669"/>
    <property type="project" value="InterPro"/>
</dbReference>
<evidence type="ECO:0000313" key="8">
    <source>
        <dbReference type="RefSeq" id="XP_036369399.1"/>
    </source>
</evidence>
<keyword evidence="4" id="KW-0175">Coiled coil</keyword>
<dbReference type="Pfam" id="PF06584">
    <property type="entry name" value="DIRP"/>
    <property type="match status" value="1"/>
</dbReference>
<feature type="coiled-coil region" evidence="4">
    <location>
        <begin position="384"/>
        <end position="411"/>
    </location>
</feature>
<gene>
    <name evidence="8" type="primary">LOC115224267</name>
</gene>
<dbReference type="InterPro" id="IPR045831">
    <property type="entry name" value="LIN9_C"/>
</dbReference>
<feature type="region of interest" description="Disordered" evidence="5">
    <location>
        <begin position="18"/>
        <end position="47"/>
    </location>
</feature>
<organism evidence="7 8">
    <name type="scientific">Octopus sinensis</name>
    <name type="common">East Asian common octopus</name>
    <dbReference type="NCBI Taxonomy" id="2607531"/>
    <lineage>
        <taxon>Eukaryota</taxon>
        <taxon>Metazoa</taxon>
        <taxon>Spiralia</taxon>
        <taxon>Lophotrochozoa</taxon>
        <taxon>Mollusca</taxon>
        <taxon>Cephalopoda</taxon>
        <taxon>Coleoidea</taxon>
        <taxon>Octopodiformes</taxon>
        <taxon>Octopoda</taxon>
        <taxon>Incirrata</taxon>
        <taxon>Octopodidae</taxon>
        <taxon>Octopus</taxon>
    </lineage>
</organism>
<evidence type="ECO:0000256" key="3">
    <source>
        <dbReference type="ARBA" id="ARBA00023242"/>
    </source>
</evidence>
<dbReference type="PANTHER" id="PTHR21689">
    <property type="entry name" value="LIN-9"/>
    <property type="match status" value="1"/>
</dbReference>
<dbReference type="PANTHER" id="PTHR21689:SF2">
    <property type="entry name" value="PROTEIN LIN-9 HOMOLOG"/>
    <property type="match status" value="1"/>
</dbReference>
<evidence type="ECO:0000259" key="6">
    <source>
        <dbReference type="SMART" id="SM01135"/>
    </source>
</evidence>
<feature type="domain" description="DIRP" evidence="6">
    <location>
        <begin position="123"/>
        <end position="228"/>
    </location>
</feature>